<comment type="cofactor">
    <cofactor evidence="1">
        <name>Zn(2+)</name>
        <dbReference type="ChEBI" id="CHEBI:29105"/>
    </cofactor>
</comment>
<evidence type="ECO:0000256" key="5">
    <source>
        <dbReference type="ARBA" id="ARBA00022833"/>
    </source>
</evidence>
<dbReference type="NCBIfam" id="NF005913">
    <property type="entry name" value="PRK07906.1"/>
    <property type="match status" value="1"/>
</dbReference>
<dbReference type="InterPro" id="IPR002933">
    <property type="entry name" value="Peptidase_M20"/>
</dbReference>
<organism evidence="7 8">
    <name type="scientific">Streptomyces flavidovirens</name>
    <dbReference type="NCBI Taxonomy" id="67298"/>
    <lineage>
        <taxon>Bacteria</taxon>
        <taxon>Bacillati</taxon>
        <taxon>Actinomycetota</taxon>
        <taxon>Actinomycetes</taxon>
        <taxon>Kitasatosporales</taxon>
        <taxon>Streptomycetaceae</taxon>
        <taxon>Streptomyces</taxon>
    </lineage>
</organism>
<keyword evidence="8" id="KW-1185">Reference proteome</keyword>
<sequence length="433" mass="47082">MITGEDEVARLCSELIRIDTYNHGDGRGAGERLAAEQVATWLTEVGLDPVYVESARRRGNVVVRLPGTDPSLPGLLIHGHLDTVPAIAGSWTVPPLSGEIIDDCVWGRGAVDMKNMDAMMLAVLRDLVRSGRRPRRDLVFAWLADEEAGGEFGARHLVEHRPDLFEGVTEAISEVGGFSVQVDAGVRLYFIETAQKGLLWLRLTAENRAGHASLIHPDNAVTELCAAVVRVGRHPWPFRLTPASRTLLRELCDAYGLAYDEEDPGPALAALGPLARLVGASLTHISNPTRLHAGYATNVIPETATAEVDGRFLPGAEKDFLDTLGELLGPGVRHEVIDRDPGIEAPFDAPLVDSMLTALQKEDPGARIAPYCLPAGTDNKAFHRLGVRGYGFVPLRLPPELDFASMFHGVDERVPVDALRFGVRVLDRLLTTY</sequence>
<dbReference type="Proteomes" id="UP001601976">
    <property type="component" value="Unassembled WGS sequence"/>
</dbReference>
<dbReference type="Gene3D" id="3.30.70.360">
    <property type="match status" value="1"/>
</dbReference>
<evidence type="ECO:0000256" key="3">
    <source>
        <dbReference type="ARBA" id="ARBA00022723"/>
    </source>
</evidence>
<keyword evidence="5" id="KW-0862">Zinc</keyword>
<dbReference type="Pfam" id="PF07687">
    <property type="entry name" value="M20_dimer"/>
    <property type="match status" value="1"/>
</dbReference>
<dbReference type="InterPro" id="IPR001261">
    <property type="entry name" value="ArgE/DapE_CS"/>
</dbReference>
<accession>A0ABW6RIY9</accession>
<feature type="domain" description="Peptidase M20 dimerisation" evidence="6">
    <location>
        <begin position="193"/>
        <end position="320"/>
    </location>
</feature>
<protein>
    <submittedName>
        <fullName evidence="7">M20/M25/M40 family metallo-hydrolase</fullName>
    </submittedName>
</protein>
<evidence type="ECO:0000256" key="2">
    <source>
        <dbReference type="ARBA" id="ARBA00006247"/>
    </source>
</evidence>
<dbReference type="PANTHER" id="PTHR43808">
    <property type="entry name" value="ACETYLORNITHINE DEACETYLASE"/>
    <property type="match status" value="1"/>
</dbReference>
<dbReference type="PANTHER" id="PTHR43808:SF8">
    <property type="entry name" value="PEPTIDASE M20 DIMERISATION DOMAIN-CONTAINING PROTEIN"/>
    <property type="match status" value="1"/>
</dbReference>
<dbReference type="RefSeq" id="WP_355718520.1">
    <property type="nucleotide sequence ID" value="NZ_JBEXNP010000006.1"/>
</dbReference>
<keyword evidence="3" id="KW-0479">Metal-binding</keyword>
<gene>
    <name evidence="7" type="ORF">ACFYWW_17705</name>
</gene>
<evidence type="ECO:0000259" key="6">
    <source>
        <dbReference type="Pfam" id="PF07687"/>
    </source>
</evidence>
<dbReference type="Pfam" id="PF01546">
    <property type="entry name" value="Peptidase_M20"/>
    <property type="match status" value="1"/>
</dbReference>
<evidence type="ECO:0000313" key="8">
    <source>
        <dbReference type="Proteomes" id="UP001601976"/>
    </source>
</evidence>
<dbReference type="InterPro" id="IPR011650">
    <property type="entry name" value="Peptidase_M20_dimer"/>
</dbReference>
<comment type="similarity">
    <text evidence="2">Belongs to the peptidase M20A family.</text>
</comment>
<dbReference type="SUPFAM" id="SSF53187">
    <property type="entry name" value="Zn-dependent exopeptidases"/>
    <property type="match status" value="1"/>
</dbReference>
<evidence type="ECO:0000313" key="7">
    <source>
        <dbReference type="EMBL" id="MFF3340549.1"/>
    </source>
</evidence>
<comment type="caution">
    <text evidence="7">The sequence shown here is derived from an EMBL/GenBank/DDBJ whole genome shotgun (WGS) entry which is preliminary data.</text>
</comment>
<dbReference type="PROSITE" id="PS00758">
    <property type="entry name" value="ARGE_DAPE_CPG2_1"/>
    <property type="match status" value="1"/>
</dbReference>
<evidence type="ECO:0000256" key="1">
    <source>
        <dbReference type="ARBA" id="ARBA00001947"/>
    </source>
</evidence>
<reference evidence="7 8" key="1">
    <citation type="submission" date="2024-10" db="EMBL/GenBank/DDBJ databases">
        <title>The Natural Products Discovery Center: Release of the First 8490 Sequenced Strains for Exploring Actinobacteria Biosynthetic Diversity.</title>
        <authorList>
            <person name="Kalkreuter E."/>
            <person name="Kautsar S.A."/>
            <person name="Yang D."/>
            <person name="Bader C.D."/>
            <person name="Teijaro C.N."/>
            <person name="Fluegel L."/>
            <person name="Davis C.M."/>
            <person name="Simpson J.R."/>
            <person name="Lauterbach L."/>
            <person name="Steele A.D."/>
            <person name="Gui C."/>
            <person name="Meng S."/>
            <person name="Li G."/>
            <person name="Viehrig K."/>
            <person name="Ye F."/>
            <person name="Su P."/>
            <person name="Kiefer A.F."/>
            <person name="Nichols A."/>
            <person name="Cepeda A.J."/>
            <person name="Yan W."/>
            <person name="Fan B."/>
            <person name="Jiang Y."/>
            <person name="Adhikari A."/>
            <person name="Zheng C.-J."/>
            <person name="Schuster L."/>
            <person name="Cowan T.M."/>
            <person name="Smanski M.J."/>
            <person name="Chevrette M.G."/>
            <person name="De Carvalho L.P.S."/>
            <person name="Shen B."/>
        </authorList>
    </citation>
    <scope>NUCLEOTIDE SEQUENCE [LARGE SCALE GENOMIC DNA]</scope>
    <source>
        <strain evidence="7 8">NPDC003029</strain>
    </source>
</reference>
<keyword evidence="4" id="KW-0378">Hydrolase</keyword>
<dbReference type="SUPFAM" id="SSF55031">
    <property type="entry name" value="Bacterial exopeptidase dimerisation domain"/>
    <property type="match status" value="1"/>
</dbReference>
<dbReference type="Gene3D" id="1.10.150.900">
    <property type="match status" value="1"/>
</dbReference>
<name>A0ABW6RIY9_9ACTN</name>
<dbReference type="InterPro" id="IPR036264">
    <property type="entry name" value="Bact_exopeptidase_dim_dom"/>
</dbReference>
<dbReference type="EMBL" id="JBIAPK010000005">
    <property type="protein sequence ID" value="MFF3340549.1"/>
    <property type="molecule type" value="Genomic_DNA"/>
</dbReference>
<proteinExistence type="inferred from homology"/>
<evidence type="ECO:0000256" key="4">
    <source>
        <dbReference type="ARBA" id="ARBA00022801"/>
    </source>
</evidence>
<dbReference type="Gene3D" id="3.40.630.10">
    <property type="entry name" value="Zn peptidases"/>
    <property type="match status" value="1"/>
</dbReference>
<dbReference type="InterPro" id="IPR050072">
    <property type="entry name" value="Peptidase_M20A"/>
</dbReference>